<dbReference type="EMBL" id="ANKQ01000004">
    <property type="protein sequence ID" value="ELP52070.1"/>
    <property type="molecule type" value="Genomic_DNA"/>
</dbReference>
<proteinExistence type="predicted"/>
<name>L7DY54_MICAE</name>
<evidence type="ECO:0000313" key="1">
    <source>
        <dbReference type="EMBL" id="ELP52070.1"/>
    </source>
</evidence>
<accession>L7DY54</accession>
<comment type="caution">
    <text evidence="1">The sequence shown here is derived from an EMBL/GenBank/DDBJ whole genome shotgun (WGS) entry which is preliminary data.</text>
</comment>
<protein>
    <submittedName>
        <fullName evidence="1">Uncharacterized protein</fullName>
    </submittedName>
</protein>
<dbReference type="PATRIC" id="fig|1134457.3.peg.4852"/>
<reference evidence="1 2" key="1">
    <citation type="journal article" date="2013" name="Genome Announc.">
        <title>Whole-Genome Sequence of Microcystis aeruginosa TAIHU98, a Nontoxic Bloom-Forming Strain Isolated from Taihu Lake, China.</title>
        <authorList>
            <person name="Yang C."/>
            <person name="Zhang W."/>
            <person name="Ren M."/>
            <person name="Song L."/>
            <person name="Li T."/>
            <person name="Zhao J."/>
        </authorList>
    </citation>
    <scope>NUCLEOTIDE SEQUENCE [LARGE SCALE GENOMIC DNA]</scope>
    <source>
        <strain evidence="1 2">TAIHU98</strain>
    </source>
</reference>
<gene>
    <name evidence="1" type="ORF">O53_4965</name>
</gene>
<sequence length="40" mass="4611">MNQFIVSLTIINKKAIALYKYSAIAPNLRLQLLLDLPVFY</sequence>
<organism evidence="1 2">
    <name type="scientific">Microcystis aeruginosa TAIHU98</name>
    <dbReference type="NCBI Taxonomy" id="1134457"/>
    <lineage>
        <taxon>Bacteria</taxon>
        <taxon>Bacillati</taxon>
        <taxon>Cyanobacteriota</taxon>
        <taxon>Cyanophyceae</taxon>
        <taxon>Oscillatoriophycideae</taxon>
        <taxon>Chroococcales</taxon>
        <taxon>Microcystaceae</taxon>
        <taxon>Microcystis</taxon>
    </lineage>
</organism>
<dbReference type="Proteomes" id="UP000010932">
    <property type="component" value="Unassembled WGS sequence"/>
</dbReference>
<dbReference type="AlphaFoldDB" id="L7DY54"/>
<evidence type="ECO:0000313" key="2">
    <source>
        <dbReference type="Proteomes" id="UP000010932"/>
    </source>
</evidence>